<dbReference type="Pfam" id="PF08223">
    <property type="entry name" value="PaaX_C"/>
    <property type="match status" value="1"/>
</dbReference>
<dbReference type="KEGG" id="sbae:DSM104329_01941"/>
<reference evidence="5" key="1">
    <citation type="journal article" date="2022" name="Int. J. Syst. Evol. Microbiol.">
        <title>Pseudomonas aegrilactucae sp. nov. and Pseudomonas morbosilactucae sp. nov., pathogens causing bacterial rot of lettuce in Japan.</title>
        <authorList>
            <person name="Sawada H."/>
            <person name="Fujikawa T."/>
            <person name="Satou M."/>
        </authorList>
    </citation>
    <scope>NUCLEOTIDE SEQUENCE</scope>
    <source>
        <strain evidence="5">0166_1</strain>
    </source>
</reference>
<name>A0A9E7C0M5_9ACTN</name>
<dbReference type="InterPro" id="IPR011965">
    <property type="entry name" value="PaaX_trns_reg"/>
</dbReference>
<evidence type="ECO:0000313" key="6">
    <source>
        <dbReference type="Proteomes" id="UP001162834"/>
    </source>
</evidence>
<dbReference type="InterPro" id="IPR013225">
    <property type="entry name" value="PaaX_C"/>
</dbReference>
<sequence length="273" mass="30685">MLLTLLGEYVLPAPDGVWQETLIRALGTIGHKTQSARQALARSVTAGWLLTERHGRRSRVHLTPDTAEMLTVGARRIYSFGEPWEWDGRWLLVALRVPENRREVRHQVRSRLAWAGFGSLGGGLWLSPHVSRESELRDLSSNGSVAEVISFHAEMGALGDTERVVSEAWDLDGVAAGYHEFIARFEPWAPGTPEEVFRAQTELVHHWRKFPFLDPDLPVSMRPAGWPKDRAHDLFAERHARWHEPAQAYFRSLEAGEADEPGASSKSSRSASK</sequence>
<protein>
    <submittedName>
        <fullName evidence="5">Transcriptional repressor PaaX</fullName>
    </submittedName>
</protein>
<feature type="domain" description="Transcriptional repressor PaaX-like C-terminal" evidence="3">
    <location>
        <begin position="169"/>
        <end position="251"/>
    </location>
</feature>
<dbReference type="GO" id="GO:0006351">
    <property type="term" value="P:DNA-templated transcription"/>
    <property type="evidence" value="ECO:0007669"/>
    <property type="project" value="InterPro"/>
</dbReference>
<dbReference type="Gene3D" id="1.10.10.10">
    <property type="entry name" value="Winged helix-like DNA-binding domain superfamily/Winged helix DNA-binding domain"/>
    <property type="match status" value="1"/>
</dbReference>
<dbReference type="InterPro" id="IPR048846">
    <property type="entry name" value="PaaX-like_central"/>
</dbReference>
<dbReference type="Pfam" id="PF07848">
    <property type="entry name" value="PaaX"/>
    <property type="match status" value="1"/>
</dbReference>
<feature type="compositionally biased region" description="Low complexity" evidence="1">
    <location>
        <begin position="263"/>
        <end position="273"/>
    </location>
</feature>
<dbReference type="PIRSF" id="PIRSF020623">
    <property type="entry name" value="PaaX"/>
    <property type="match status" value="1"/>
</dbReference>
<feature type="region of interest" description="Disordered" evidence="1">
    <location>
        <begin position="252"/>
        <end position="273"/>
    </location>
</feature>
<evidence type="ECO:0000259" key="2">
    <source>
        <dbReference type="Pfam" id="PF07848"/>
    </source>
</evidence>
<dbReference type="Pfam" id="PF20803">
    <property type="entry name" value="PaaX_M"/>
    <property type="match status" value="1"/>
</dbReference>
<dbReference type="EMBL" id="CP087164">
    <property type="protein sequence ID" value="UGS35548.1"/>
    <property type="molecule type" value="Genomic_DNA"/>
</dbReference>
<dbReference type="PANTHER" id="PTHR30319:SF1">
    <property type="entry name" value="TRANSCRIPTIONAL REPRESSOR PAAX"/>
    <property type="match status" value="1"/>
</dbReference>
<dbReference type="InterPro" id="IPR036388">
    <property type="entry name" value="WH-like_DNA-bd_sf"/>
</dbReference>
<dbReference type="Gene3D" id="3.30.70.2650">
    <property type="match status" value="1"/>
</dbReference>
<evidence type="ECO:0000259" key="4">
    <source>
        <dbReference type="Pfam" id="PF20803"/>
    </source>
</evidence>
<accession>A0A9E7C0M5</accession>
<proteinExistence type="predicted"/>
<evidence type="ECO:0000313" key="5">
    <source>
        <dbReference type="EMBL" id="UGS35548.1"/>
    </source>
</evidence>
<feature type="domain" description="Transcriptional repressor PaaX-like N-terminal" evidence="2">
    <location>
        <begin position="1"/>
        <end position="63"/>
    </location>
</feature>
<evidence type="ECO:0000256" key="1">
    <source>
        <dbReference type="SAM" id="MobiDB-lite"/>
    </source>
</evidence>
<feature type="domain" description="Transcriptional repressor PaaX-like central Cas2-like" evidence="4">
    <location>
        <begin position="85"/>
        <end position="164"/>
    </location>
</feature>
<dbReference type="Proteomes" id="UP001162834">
    <property type="component" value="Chromosome"/>
</dbReference>
<dbReference type="Gene3D" id="1.20.58.1460">
    <property type="match status" value="1"/>
</dbReference>
<evidence type="ECO:0000259" key="3">
    <source>
        <dbReference type="Pfam" id="PF08223"/>
    </source>
</evidence>
<dbReference type="InterPro" id="IPR012906">
    <property type="entry name" value="PaaX-like_N"/>
</dbReference>
<keyword evidence="6" id="KW-1185">Reference proteome</keyword>
<organism evidence="5 6">
    <name type="scientific">Capillimicrobium parvum</name>
    <dbReference type="NCBI Taxonomy" id="2884022"/>
    <lineage>
        <taxon>Bacteria</taxon>
        <taxon>Bacillati</taxon>
        <taxon>Actinomycetota</taxon>
        <taxon>Thermoleophilia</taxon>
        <taxon>Solirubrobacterales</taxon>
        <taxon>Capillimicrobiaceae</taxon>
        <taxon>Capillimicrobium</taxon>
    </lineage>
</organism>
<dbReference type="PANTHER" id="PTHR30319">
    <property type="entry name" value="PHENYLACETIC ACID REGULATOR-RELATED TRANSCRIPTIONAL REPRESSOR"/>
    <property type="match status" value="1"/>
</dbReference>
<gene>
    <name evidence="5" type="primary">paaX_3</name>
    <name evidence="5" type="ORF">DSM104329_01941</name>
</gene>
<dbReference type="AlphaFoldDB" id="A0A9E7C0M5"/>